<evidence type="ECO:0000313" key="2">
    <source>
        <dbReference type="Proteomes" id="UP000442707"/>
    </source>
</evidence>
<protein>
    <submittedName>
        <fullName evidence="1">Helix-turn-helix domain-containing protein</fullName>
    </submittedName>
</protein>
<gene>
    <name evidence="1" type="ORF">F7R91_05670</name>
</gene>
<sequence>MSAWTREAIEALGPTTDVPTTAAIFNVDKDTVYGQIRRDEWTATRVLRLGRKIRIPTLDLIALLYGAAPAAPSPCQHHALAQVTGQQSQSQCGCTPAVSGVVHQLRGA</sequence>
<dbReference type="Proteomes" id="UP000442707">
    <property type="component" value="Unassembled WGS sequence"/>
</dbReference>
<dbReference type="AlphaFoldDB" id="A0A6H9V6S9"/>
<dbReference type="RefSeq" id="WP_150945120.1">
    <property type="nucleotide sequence ID" value="NZ_VZRB01000003.1"/>
</dbReference>
<comment type="caution">
    <text evidence="1">The sequence shown here is derived from an EMBL/GenBank/DDBJ whole genome shotgun (WGS) entry which is preliminary data.</text>
</comment>
<keyword evidence="2" id="KW-1185">Reference proteome</keyword>
<proteinExistence type="predicted"/>
<dbReference type="EMBL" id="VZRB01000003">
    <property type="protein sequence ID" value="KAB1149247.1"/>
    <property type="molecule type" value="Genomic_DNA"/>
</dbReference>
<accession>A0A6H9V6S9</accession>
<evidence type="ECO:0000313" key="1">
    <source>
        <dbReference type="EMBL" id="KAB1149247.1"/>
    </source>
</evidence>
<organism evidence="1 2">
    <name type="scientific">Streptomyces luteolifulvus</name>
    <dbReference type="NCBI Taxonomy" id="2615112"/>
    <lineage>
        <taxon>Bacteria</taxon>
        <taxon>Bacillati</taxon>
        <taxon>Actinomycetota</taxon>
        <taxon>Actinomycetes</taxon>
        <taxon>Kitasatosporales</taxon>
        <taxon>Streptomycetaceae</taxon>
        <taxon>Streptomyces</taxon>
    </lineage>
</organism>
<name>A0A6H9V6S9_9ACTN</name>
<reference evidence="1 2" key="1">
    <citation type="submission" date="2019-09" db="EMBL/GenBank/DDBJ databases">
        <title>Screening of Novel Bioactive Compounds from Soil-Associated.</title>
        <authorList>
            <person name="Zhao S."/>
        </authorList>
    </citation>
    <scope>NUCLEOTIDE SEQUENCE [LARGE SCALE GENOMIC DNA]</scope>
    <source>
        <strain evidence="1 2">HIT-DPA4</strain>
    </source>
</reference>